<name>A0ABR8A4T9_9CYAN</name>
<dbReference type="Proteomes" id="UP000658514">
    <property type="component" value="Unassembled WGS sequence"/>
</dbReference>
<protein>
    <submittedName>
        <fullName evidence="1">Porin</fullName>
    </submittedName>
</protein>
<dbReference type="EMBL" id="JACJQH010000003">
    <property type="protein sequence ID" value="MBD2194415.1"/>
    <property type="molecule type" value="Genomic_DNA"/>
</dbReference>
<dbReference type="RefSeq" id="WP_190538550.1">
    <property type="nucleotide sequence ID" value="NZ_CAWPNO010000062.1"/>
</dbReference>
<proteinExistence type="predicted"/>
<reference evidence="1 2" key="1">
    <citation type="journal article" date="2020" name="ISME J.">
        <title>Comparative genomics reveals insights into cyanobacterial evolution and habitat adaptation.</title>
        <authorList>
            <person name="Chen M.Y."/>
            <person name="Teng W.K."/>
            <person name="Zhao L."/>
            <person name="Hu C.X."/>
            <person name="Zhou Y.K."/>
            <person name="Han B.P."/>
            <person name="Song L.R."/>
            <person name="Shu W.S."/>
        </authorList>
    </citation>
    <scope>NUCLEOTIDE SEQUENCE [LARGE SCALE GENOMIC DNA]</scope>
    <source>
        <strain evidence="1 2">FACHB-288</strain>
    </source>
</reference>
<evidence type="ECO:0000313" key="1">
    <source>
        <dbReference type="EMBL" id="MBD2194415.1"/>
    </source>
</evidence>
<gene>
    <name evidence="1" type="ORF">H6G24_02750</name>
</gene>
<evidence type="ECO:0000313" key="2">
    <source>
        <dbReference type="Proteomes" id="UP000658514"/>
    </source>
</evidence>
<sequence length="610" mass="65722">MHKIKILACGLLYLSFGSLSYASEVVYSVSLREVTTEELSQTRSPVSNQAKDLQSELLLTVPEKTLEELLQKRALDGDFSEILPTKVRLSPLQAPPTQLHNLETGNQLRQGDVQIEGGFLQVLPTDNSISGTGLQTYQLNIDWGITDNLQIGFTGDIFDDYLKCPVRSECPYFTTVSYGTKLKYQLVRDNHWAVGVAGTVQLLHISSNTGVFNNSPNQPFFVARPVGALQLPITYKASPTLQLHLTPGVVLFPEKVAGGDFFGTFFNIGTGFSWQTSKRVNLFANIQTPLGPGGNTFIAKNRSITSKLLWTVGIDYALNPRMGAEVYATNSYGATPTTGLLSFIPDGEDLLLGVRFKHAIDFGQGYAANFTNNPPILLSDRDGFAGYRQRSLLFDGLTLSSANTLPSGHFQFRGGLGTGGSSSFALAYGLTDDSQLELTVNQFASSDRFSEEDISGPGVKIGGAMKLKFFDQIRGDGLTLSLKLAGISETELQGGGINGTLYVELPIAYQINSQTALSINPKAALFGDTQRIGFGIGVNQAIGDNLQLIGEYTPVFDGKRSTWSTGLRFLPGSGFGLDLFAGNAIGQSGLGTLTAEPDGTNFGFSINWGI</sequence>
<keyword evidence="2" id="KW-1185">Reference proteome</keyword>
<accession>A0ABR8A4T9</accession>
<organism evidence="1 2">
    <name type="scientific">Calothrix parietina FACHB-288</name>
    <dbReference type="NCBI Taxonomy" id="2692896"/>
    <lineage>
        <taxon>Bacteria</taxon>
        <taxon>Bacillati</taxon>
        <taxon>Cyanobacteriota</taxon>
        <taxon>Cyanophyceae</taxon>
        <taxon>Nostocales</taxon>
        <taxon>Calotrichaceae</taxon>
        <taxon>Calothrix</taxon>
    </lineage>
</organism>
<comment type="caution">
    <text evidence="1">The sequence shown here is derived from an EMBL/GenBank/DDBJ whole genome shotgun (WGS) entry which is preliminary data.</text>
</comment>